<feature type="compositionally biased region" description="Polar residues" evidence="2">
    <location>
        <begin position="307"/>
        <end position="321"/>
    </location>
</feature>
<dbReference type="EMBL" id="AAUJ02000001">
    <property type="protein sequence ID" value="EED70510.1"/>
    <property type="molecule type" value="Genomic_DNA"/>
</dbReference>
<dbReference type="PIRSF" id="PIRSF017082">
    <property type="entry name" value="YflP"/>
    <property type="match status" value="1"/>
</dbReference>
<organism evidence="4 5">
    <name type="scientific">Comamonas testosteroni (strain DSM 14576 / KF-1)</name>
    <name type="common">Pseudomonas testosteroni</name>
    <dbReference type="NCBI Taxonomy" id="399795"/>
    <lineage>
        <taxon>Bacteria</taxon>
        <taxon>Pseudomonadati</taxon>
        <taxon>Pseudomonadota</taxon>
        <taxon>Betaproteobacteria</taxon>
        <taxon>Burkholderiales</taxon>
        <taxon>Comamonadaceae</taxon>
        <taxon>Comamonas</taxon>
    </lineage>
</organism>
<dbReference type="CDD" id="cd07012">
    <property type="entry name" value="PBP2_Bug_TTT"/>
    <property type="match status" value="1"/>
</dbReference>
<dbReference type="OrthoDB" id="8678477at2"/>
<evidence type="ECO:0000256" key="3">
    <source>
        <dbReference type="SAM" id="SignalP"/>
    </source>
</evidence>
<dbReference type="InterPro" id="IPR005064">
    <property type="entry name" value="BUG"/>
</dbReference>
<comment type="similarity">
    <text evidence="1">Belongs to the UPF0065 (bug) family.</text>
</comment>
<dbReference type="Gene3D" id="3.40.190.150">
    <property type="entry name" value="Bordetella uptake gene, domain 1"/>
    <property type="match status" value="1"/>
</dbReference>
<dbReference type="SUPFAM" id="SSF53850">
    <property type="entry name" value="Periplasmic binding protein-like II"/>
    <property type="match status" value="1"/>
</dbReference>
<reference evidence="4 5" key="1">
    <citation type="journal article" date="2004" name="Appl. Environ. Microbiol.">
        <title>Mineralization of individual congeners of linear alkylbenzenesulfonate by defined pairs of heterotrophic bacteria.</title>
        <authorList>
            <person name="Schleheck D."/>
            <person name="Knepper T.P."/>
            <person name="Fischer K."/>
            <person name="Cook A.M."/>
        </authorList>
    </citation>
    <scope>NUCLEOTIDE SEQUENCE [LARGE SCALE GENOMIC DNA]</scope>
    <source>
        <strain evidence="5">DSM 14576 / KF-1</strain>
    </source>
</reference>
<dbReference type="RefSeq" id="WP_003060819.1">
    <property type="nucleotide sequence ID" value="NZ_AAUJ02000001.1"/>
</dbReference>
<evidence type="ECO:0000256" key="1">
    <source>
        <dbReference type="ARBA" id="ARBA00006987"/>
    </source>
</evidence>
<evidence type="ECO:0000313" key="4">
    <source>
        <dbReference type="EMBL" id="EED70510.1"/>
    </source>
</evidence>
<dbReference type="InterPro" id="IPR042100">
    <property type="entry name" value="Bug_dom1"/>
</dbReference>
<evidence type="ECO:0000313" key="5">
    <source>
        <dbReference type="Proteomes" id="UP000003039"/>
    </source>
</evidence>
<feature type="chain" id="PRO_5002866057" evidence="3">
    <location>
        <begin position="24"/>
        <end position="365"/>
    </location>
</feature>
<dbReference type="PANTHER" id="PTHR42928">
    <property type="entry name" value="TRICARBOXYLATE-BINDING PROTEIN"/>
    <property type="match status" value="1"/>
</dbReference>
<name>B7X554_COMTK</name>
<feature type="region of interest" description="Disordered" evidence="2">
    <location>
        <begin position="307"/>
        <end position="340"/>
    </location>
</feature>
<evidence type="ECO:0000256" key="2">
    <source>
        <dbReference type="SAM" id="MobiDB-lite"/>
    </source>
</evidence>
<accession>B7X554</accession>
<dbReference type="AlphaFoldDB" id="B7X554"/>
<dbReference type="Gene3D" id="3.40.190.10">
    <property type="entry name" value="Periplasmic binding protein-like II"/>
    <property type="match status" value="1"/>
</dbReference>
<dbReference type="Pfam" id="PF03401">
    <property type="entry name" value="TctC"/>
    <property type="match status" value="1"/>
</dbReference>
<keyword evidence="3" id="KW-0732">Signal</keyword>
<proteinExistence type="inferred from homology"/>
<dbReference type="PANTHER" id="PTHR42928:SF5">
    <property type="entry name" value="BLR1237 PROTEIN"/>
    <property type="match status" value="1"/>
</dbReference>
<feature type="signal peptide" evidence="3">
    <location>
        <begin position="1"/>
        <end position="23"/>
    </location>
</feature>
<protein>
    <submittedName>
        <fullName evidence="4">Uncharacterized protein</fullName>
    </submittedName>
</protein>
<comment type="caution">
    <text evidence="4">The sequence shown here is derived from an EMBL/GenBank/DDBJ whole genome shotgun (WGS) entry which is preliminary data.</text>
</comment>
<gene>
    <name evidence="4" type="ORF">CtesDRAFT_PD5458</name>
</gene>
<sequence precursor="true">MNFIRRALLATACILAIAPAAQAQATYPDKPIKIVYTYAPGGSGDALTRLLGTLISPALGQPVIVENRAGASGGVGVMAAARSPADGYTFLLTTVTTVVQIPMVMRDNSFDPVKSMTPVANVSGQPLVLVAHPTIPANDFPSFVEWTRKQPDGVHVAVSGPTLEVASALVNKGANIKMVNVPYRGAAPAFQALLGGEVKLYFTTPSSALLDFGKQGKVKILGITSAQPTPLIPGVEPIGKHVPGYVQDLNYAVWAPQGTPDAIVAKMNDAIRKAVALPEFAEKLAGMGMAPAYGDAAKVTSITQHEAATSSAPWKSPPSVTESDDSPRSASRYPQGAAPEARRSRFLGATGLCSGRCLVLISEEA</sequence>
<dbReference type="eggNOG" id="COG3181">
    <property type="taxonomic scope" value="Bacteria"/>
</dbReference>
<dbReference type="Proteomes" id="UP000003039">
    <property type="component" value="Unassembled WGS sequence"/>
</dbReference>